<gene>
    <name evidence="9" type="ORF">EB796_011772</name>
</gene>
<evidence type="ECO:0000256" key="6">
    <source>
        <dbReference type="ARBA" id="ARBA00023180"/>
    </source>
</evidence>
<evidence type="ECO:0000256" key="5">
    <source>
        <dbReference type="ARBA" id="ARBA00023136"/>
    </source>
</evidence>
<keyword evidence="2" id="KW-0812">Transmembrane</keyword>
<evidence type="ECO:0000256" key="4">
    <source>
        <dbReference type="ARBA" id="ARBA00022989"/>
    </source>
</evidence>
<evidence type="ECO:0000256" key="7">
    <source>
        <dbReference type="SAM" id="MobiDB-lite"/>
    </source>
</evidence>
<keyword evidence="3" id="KW-0732">Signal</keyword>
<dbReference type="PROSITE" id="PS51212">
    <property type="entry name" value="WSC"/>
    <property type="match status" value="1"/>
</dbReference>
<feature type="domain" description="WSC" evidence="8">
    <location>
        <begin position="60"/>
        <end position="151"/>
    </location>
</feature>
<dbReference type="InterPro" id="IPR051836">
    <property type="entry name" value="Kremen_rcpt"/>
</dbReference>
<proteinExistence type="predicted"/>
<evidence type="ECO:0000256" key="2">
    <source>
        <dbReference type="ARBA" id="ARBA00022692"/>
    </source>
</evidence>
<keyword evidence="5" id="KW-0472">Membrane</keyword>
<feature type="compositionally biased region" description="Pro residues" evidence="7">
    <location>
        <begin position="239"/>
        <end position="254"/>
    </location>
</feature>
<reference evidence="9" key="1">
    <citation type="submission" date="2020-06" db="EMBL/GenBank/DDBJ databases">
        <title>Draft genome of Bugula neritina, a colonial animal packing powerful symbionts and potential medicines.</title>
        <authorList>
            <person name="Rayko M."/>
        </authorList>
    </citation>
    <scope>NUCLEOTIDE SEQUENCE [LARGE SCALE GENOMIC DNA]</scope>
    <source>
        <strain evidence="9">Kwan_BN1</strain>
    </source>
</reference>
<feature type="compositionally biased region" description="Polar residues" evidence="7">
    <location>
        <begin position="257"/>
        <end position="283"/>
    </location>
</feature>
<dbReference type="OrthoDB" id="10043391at2759"/>
<dbReference type="GO" id="GO:0005886">
    <property type="term" value="C:plasma membrane"/>
    <property type="evidence" value="ECO:0007669"/>
    <property type="project" value="TreeGrafter"/>
</dbReference>
<name>A0A7J7JU95_BUGNE</name>
<evidence type="ECO:0000256" key="3">
    <source>
        <dbReference type="ARBA" id="ARBA00022729"/>
    </source>
</evidence>
<comment type="caution">
    <text evidence="9">The sequence shown here is derived from an EMBL/GenBank/DDBJ whole genome shotgun (WGS) entry which is preliminary data.</text>
</comment>
<dbReference type="PANTHER" id="PTHR24269:SF16">
    <property type="entry name" value="PROTEIN SLG1"/>
    <property type="match status" value="1"/>
</dbReference>
<protein>
    <recommendedName>
        <fullName evidence="8">WSC domain-containing protein</fullName>
    </recommendedName>
</protein>
<evidence type="ECO:0000313" key="10">
    <source>
        <dbReference type="Proteomes" id="UP000593567"/>
    </source>
</evidence>
<dbReference type="AlphaFoldDB" id="A0A7J7JU95"/>
<dbReference type="SMART" id="SM00321">
    <property type="entry name" value="WSC"/>
    <property type="match status" value="1"/>
</dbReference>
<keyword evidence="4" id="KW-1133">Transmembrane helix</keyword>
<accession>A0A7J7JU95</accession>
<feature type="region of interest" description="Disordered" evidence="7">
    <location>
        <begin position="228"/>
        <end position="288"/>
    </location>
</feature>
<keyword evidence="6" id="KW-0325">Glycoprotein</keyword>
<evidence type="ECO:0000313" key="9">
    <source>
        <dbReference type="EMBL" id="KAF6029942.1"/>
    </source>
</evidence>
<sequence>MCTCCVYLLGYKYAGLQNGFLCSCGTSYGSYGELDQDECSSVCSADGMECGGLYSNSIYKTNYIGCYKDYNETFDYHIDLPDDEVTPSSCTKHCKTDGYRFAGLWSGRYCYCGDHFNRFDKVPDEECNWGCPDNSELSLFAYSVGHSNVTMAEAQPARNIPTGQTPLREHLYQPLSTERLQFSFQQKYASPSAYYTSYTQPLPEYVPQTQPPPEYASHTQPLPEYASCTQQSPEYVPHTQPPPGYAPHTQPPPDYASCTQQPPENAPHTQQQPENSQQGNSAQPPAYEFFTDWPMGVQDSQPQPALKDTSSTCWLVVGILTAMLCCLPLGVTGALKACEAADQAKMTMMLNTKEKFVYLKQAH</sequence>
<dbReference type="Proteomes" id="UP000593567">
    <property type="component" value="Unassembled WGS sequence"/>
</dbReference>
<dbReference type="PANTHER" id="PTHR24269">
    <property type="entry name" value="KREMEN PROTEIN"/>
    <property type="match status" value="1"/>
</dbReference>
<dbReference type="Pfam" id="PF01822">
    <property type="entry name" value="WSC"/>
    <property type="match status" value="1"/>
</dbReference>
<keyword evidence="10" id="KW-1185">Reference proteome</keyword>
<dbReference type="EMBL" id="VXIV02001775">
    <property type="protein sequence ID" value="KAF6029942.1"/>
    <property type="molecule type" value="Genomic_DNA"/>
</dbReference>
<comment type="subcellular location">
    <subcellularLocation>
        <location evidence="1">Membrane</location>
        <topology evidence="1">Single-pass membrane protein</topology>
    </subcellularLocation>
</comment>
<evidence type="ECO:0000256" key="1">
    <source>
        <dbReference type="ARBA" id="ARBA00004167"/>
    </source>
</evidence>
<dbReference type="InterPro" id="IPR002889">
    <property type="entry name" value="WSC_carb-bd"/>
</dbReference>
<organism evidence="9 10">
    <name type="scientific">Bugula neritina</name>
    <name type="common">Brown bryozoan</name>
    <name type="synonym">Sertularia neritina</name>
    <dbReference type="NCBI Taxonomy" id="10212"/>
    <lineage>
        <taxon>Eukaryota</taxon>
        <taxon>Metazoa</taxon>
        <taxon>Spiralia</taxon>
        <taxon>Lophotrochozoa</taxon>
        <taxon>Bryozoa</taxon>
        <taxon>Gymnolaemata</taxon>
        <taxon>Cheilostomatida</taxon>
        <taxon>Flustrina</taxon>
        <taxon>Buguloidea</taxon>
        <taxon>Bugulidae</taxon>
        <taxon>Bugula</taxon>
    </lineage>
</organism>
<evidence type="ECO:0000259" key="8">
    <source>
        <dbReference type="PROSITE" id="PS51212"/>
    </source>
</evidence>